<dbReference type="InterPro" id="IPR017709">
    <property type="entry name" value="Alt_ATP_synth_F1_gsu"/>
</dbReference>
<accession>F5Z7A2</accession>
<keyword evidence="12" id="KW-1185">Reference proteome</keyword>
<keyword evidence="6" id="KW-0406">Ion transport</keyword>
<dbReference type="EMBL" id="CP002339">
    <property type="protein sequence ID" value="AEF02945.1"/>
    <property type="molecule type" value="Genomic_DNA"/>
</dbReference>
<comment type="function">
    <text evidence="1">Produces ATP from ADP in the presence of a proton gradient across the membrane. The gamma chain is believed to be important in regulating ATPase activity and the flow of protons through the CF(0) complex.</text>
</comment>
<sequence>MGELSSGLQRKINSATDLKSVVRTMKAMAAANISQYETAVSALDDYYKTVQLGLVAYFHSNQINSKAVNYSTVNKTTSLGKVGFIAIGSDQGLVGKFNDALVSHLLNTMKSLPGEKRVWAIGERIQTHLSSLKIPLEQPFALPNSINAVTGLVTSLLQEIEALQQTNELCALHIVFNRSLPNAKYETCTQKVLPLDSEWQQKLTVTRWPSRCLPQLLTDTKRTFSALIGEYLFTTLYKACTESLASENASRLTAMQRAEKNIEELQTELSRQFHRQRQQGIDEELSDLVSGFEALSFKPSVKARP</sequence>
<dbReference type="GO" id="GO:0046933">
    <property type="term" value="F:proton-transporting ATP synthase activity, rotational mechanism"/>
    <property type="evidence" value="ECO:0007669"/>
    <property type="project" value="InterPro"/>
</dbReference>
<keyword evidence="8" id="KW-0139">CF(1)</keyword>
<dbReference type="OrthoDB" id="9812769at2"/>
<keyword evidence="10" id="KW-0175">Coiled coil</keyword>
<evidence type="ECO:0000256" key="2">
    <source>
        <dbReference type="ARBA" id="ARBA00004170"/>
    </source>
</evidence>
<dbReference type="PANTHER" id="PTHR11693:SF22">
    <property type="entry name" value="ATP SYNTHASE SUBUNIT GAMMA, MITOCHONDRIAL"/>
    <property type="match status" value="1"/>
</dbReference>
<dbReference type="PANTHER" id="PTHR11693">
    <property type="entry name" value="ATP SYNTHASE GAMMA CHAIN"/>
    <property type="match status" value="1"/>
</dbReference>
<evidence type="ECO:0000256" key="10">
    <source>
        <dbReference type="SAM" id="Coils"/>
    </source>
</evidence>
<dbReference type="Gene3D" id="1.10.287.80">
    <property type="entry name" value="ATP synthase, gamma subunit, helix hairpin domain"/>
    <property type="match status" value="1"/>
</dbReference>
<keyword evidence="9" id="KW-0066">ATP synthesis</keyword>
<evidence type="ECO:0000256" key="7">
    <source>
        <dbReference type="ARBA" id="ARBA00023136"/>
    </source>
</evidence>
<evidence type="ECO:0000313" key="11">
    <source>
        <dbReference type="EMBL" id="AEF02945.1"/>
    </source>
</evidence>
<comment type="subcellular location">
    <subcellularLocation>
        <location evidence="2">Membrane</location>
        <topology evidence="2">Peripheral membrane protein</topology>
    </subcellularLocation>
</comment>
<dbReference type="NCBIfam" id="TIGR03323">
    <property type="entry name" value="alt_F1F0_F1_gam"/>
    <property type="match status" value="1"/>
</dbReference>
<evidence type="ECO:0000256" key="6">
    <source>
        <dbReference type="ARBA" id="ARBA00023065"/>
    </source>
</evidence>
<evidence type="ECO:0000256" key="5">
    <source>
        <dbReference type="ARBA" id="ARBA00022781"/>
    </source>
</evidence>
<evidence type="ECO:0000313" key="12">
    <source>
        <dbReference type="Proteomes" id="UP000000683"/>
    </source>
</evidence>
<reference evidence="11 12" key="1">
    <citation type="journal article" date="2011" name="J. Bacteriol.">
        <title>Complete genome sequence of the polycyclic aromatic hydrocarbon-degrading bacterium Alteromonas sp. strain SN2.</title>
        <authorList>
            <person name="Jin H.M."/>
            <person name="Jeong H."/>
            <person name="Moon E.J."/>
            <person name="Math R.K."/>
            <person name="Lee K."/>
            <person name="Kim H.J."/>
            <person name="Jeon C.O."/>
            <person name="Oh T.K."/>
            <person name="Kim J.F."/>
        </authorList>
    </citation>
    <scope>NUCLEOTIDE SEQUENCE [LARGE SCALE GENOMIC DNA]</scope>
    <source>
        <strain evidence="12">JCM 17741 / KACC 18427 / KCTC 11700BP / SN2</strain>
    </source>
</reference>
<dbReference type="RefSeq" id="WP_013783885.1">
    <property type="nucleotide sequence ID" value="NC_015554.1"/>
</dbReference>
<dbReference type="SUPFAM" id="SSF52943">
    <property type="entry name" value="ATP synthase (F1-ATPase), gamma subunit"/>
    <property type="match status" value="1"/>
</dbReference>
<dbReference type="Pfam" id="PF00231">
    <property type="entry name" value="ATP-synt"/>
    <property type="match status" value="1"/>
</dbReference>
<evidence type="ECO:0000256" key="8">
    <source>
        <dbReference type="ARBA" id="ARBA00023196"/>
    </source>
</evidence>
<dbReference type="CDD" id="cd12151">
    <property type="entry name" value="F1-ATPase_gamma"/>
    <property type="match status" value="1"/>
</dbReference>
<evidence type="ECO:0000256" key="4">
    <source>
        <dbReference type="ARBA" id="ARBA00022448"/>
    </source>
</evidence>
<dbReference type="AlphaFoldDB" id="F5Z7A2"/>
<dbReference type="Gene3D" id="3.40.1380.10">
    <property type="match status" value="1"/>
</dbReference>
<keyword evidence="5" id="KW-0375">Hydrogen ion transport</keyword>
<organism evidence="11 12">
    <name type="scientific">Alteromonas naphthalenivorans</name>
    <dbReference type="NCBI Taxonomy" id="715451"/>
    <lineage>
        <taxon>Bacteria</taxon>
        <taxon>Pseudomonadati</taxon>
        <taxon>Pseudomonadota</taxon>
        <taxon>Gammaproteobacteria</taxon>
        <taxon>Alteromonadales</taxon>
        <taxon>Alteromonadaceae</taxon>
        <taxon>Alteromonas/Salinimonas group</taxon>
        <taxon>Alteromonas</taxon>
    </lineage>
</organism>
<keyword evidence="4" id="KW-0813">Transport</keyword>
<dbReference type="Proteomes" id="UP000000683">
    <property type="component" value="Chromosome"/>
</dbReference>
<dbReference type="InterPro" id="IPR035968">
    <property type="entry name" value="ATP_synth_F1_ATPase_gsu"/>
</dbReference>
<protein>
    <submittedName>
        <fullName evidence="11">H+-transporting two-sector ATPase, gamma subunit</fullName>
    </submittedName>
</protein>
<name>F5Z7A2_ALTNA</name>
<dbReference type="InterPro" id="IPR000131">
    <property type="entry name" value="ATP_synth_F1_gsu"/>
</dbReference>
<dbReference type="eggNOG" id="COG0224">
    <property type="taxonomic scope" value="Bacteria"/>
</dbReference>
<evidence type="ECO:0000256" key="3">
    <source>
        <dbReference type="ARBA" id="ARBA00007681"/>
    </source>
</evidence>
<feature type="coiled-coil region" evidence="10">
    <location>
        <begin position="248"/>
        <end position="275"/>
    </location>
</feature>
<comment type="similarity">
    <text evidence="3">Belongs to the ATPase gamma chain family.</text>
</comment>
<keyword evidence="7" id="KW-0472">Membrane</keyword>
<evidence type="ECO:0000256" key="1">
    <source>
        <dbReference type="ARBA" id="ARBA00003456"/>
    </source>
</evidence>
<dbReference type="PRINTS" id="PR00126">
    <property type="entry name" value="ATPASEGAMMA"/>
</dbReference>
<dbReference type="KEGG" id="alt:ambt_07060"/>
<dbReference type="HOGENOM" id="CLU_050669_1_0_6"/>
<evidence type="ECO:0000256" key="9">
    <source>
        <dbReference type="ARBA" id="ARBA00023310"/>
    </source>
</evidence>
<gene>
    <name evidence="11" type="ordered locus">ambt_07060</name>
</gene>
<proteinExistence type="inferred from homology"/>
<dbReference type="GO" id="GO:0045259">
    <property type="term" value="C:proton-transporting ATP synthase complex"/>
    <property type="evidence" value="ECO:0007669"/>
    <property type="project" value="UniProtKB-KW"/>
</dbReference>